<feature type="region of interest" description="Disordered" evidence="1">
    <location>
        <begin position="414"/>
        <end position="434"/>
    </location>
</feature>
<sequence length="449" mass="52066">MFNKRQISFKLLGRNEGKIKSYKSCFDVRAWSHDTHVRDRYLRDWIKSDMPICVVPVCTVAGMLRNMSWRHRKKITPRCQPECKSKVVLESICNSCHAIKECLKNEQAFDKYFVEEEFETTHWPCERCLEALKAIKMFWKIILEKIFRIDTKSELNGPCTSNESVKAVAHIWQSEIIERALIVKTLSPFLCDRPSNFTWYRETSEINVSQNITSRKDMGTEMDILLCNTIQNKRSSHKPLSRCTSAVVKTVDFSCNTCLSNEKLDDRKKVEYMKQRCNLQNDELRILKRENMAMKLELETMSKNMPSYTPLNISDSNNVVAPLPYESCCESDNVVKDIDSEMIITLKNCKNTVLHKTNTMANESFCGSCCKKNEDPNKILSKVHNAFKEMIDREQKFASKRKLYRKDKNINASYHDVNTKKSHQSNPYSAKSSHSSISDSIFVSTTEVL</sequence>
<dbReference type="AlphaFoldDB" id="A0A8J9YHQ0"/>
<dbReference type="EMBL" id="OV170226">
    <property type="protein sequence ID" value="CAH0726451.1"/>
    <property type="molecule type" value="Genomic_DNA"/>
</dbReference>
<feature type="non-terminal residue" evidence="2">
    <location>
        <position position="449"/>
    </location>
</feature>
<reference evidence="2" key="1">
    <citation type="submission" date="2021-12" db="EMBL/GenBank/DDBJ databases">
        <authorList>
            <person name="Martin H S."/>
        </authorList>
    </citation>
    <scope>NUCLEOTIDE SEQUENCE</scope>
</reference>
<evidence type="ECO:0000256" key="1">
    <source>
        <dbReference type="SAM" id="MobiDB-lite"/>
    </source>
</evidence>
<name>A0A8J9YHQ0_9NEOP</name>
<organism evidence="2 3">
    <name type="scientific">Brenthis ino</name>
    <name type="common">lesser marbled fritillary</name>
    <dbReference type="NCBI Taxonomy" id="405034"/>
    <lineage>
        <taxon>Eukaryota</taxon>
        <taxon>Metazoa</taxon>
        <taxon>Ecdysozoa</taxon>
        <taxon>Arthropoda</taxon>
        <taxon>Hexapoda</taxon>
        <taxon>Insecta</taxon>
        <taxon>Pterygota</taxon>
        <taxon>Neoptera</taxon>
        <taxon>Endopterygota</taxon>
        <taxon>Lepidoptera</taxon>
        <taxon>Glossata</taxon>
        <taxon>Ditrysia</taxon>
        <taxon>Papilionoidea</taxon>
        <taxon>Nymphalidae</taxon>
        <taxon>Heliconiinae</taxon>
        <taxon>Argynnini</taxon>
        <taxon>Brenthis</taxon>
    </lineage>
</organism>
<evidence type="ECO:0000313" key="2">
    <source>
        <dbReference type="EMBL" id="CAH0726451.1"/>
    </source>
</evidence>
<proteinExistence type="predicted"/>
<gene>
    <name evidence="2" type="ORF">BINO364_LOCUS11907</name>
</gene>
<keyword evidence="3" id="KW-1185">Reference proteome</keyword>
<dbReference type="OrthoDB" id="7415728at2759"/>
<protein>
    <submittedName>
        <fullName evidence="2">Uncharacterized protein</fullName>
    </submittedName>
</protein>
<accession>A0A8J9YHQ0</accession>
<evidence type="ECO:0000313" key="3">
    <source>
        <dbReference type="Proteomes" id="UP000838878"/>
    </source>
</evidence>
<dbReference type="Proteomes" id="UP000838878">
    <property type="component" value="Chromosome 6"/>
</dbReference>